<proteinExistence type="predicted"/>
<evidence type="ECO:0000313" key="1">
    <source>
        <dbReference type="EMBL" id="VFS45085.1"/>
    </source>
</evidence>
<evidence type="ECO:0000313" key="2">
    <source>
        <dbReference type="Proteomes" id="UP000351155"/>
    </source>
</evidence>
<dbReference type="EMBL" id="CAADIW010000086">
    <property type="protein sequence ID" value="VFS45085.1"/>
    <property type="molecule type" value="Genomic_DNA"/>
</dbReference>
<reference evidence="1 2" key="1">
    <citation type="submission" date="2019-03" db="EMBL/GenBank/DDBJ databases">
        <authorList>
            <consortium name="Pathogen Informatics"/>
        </authorList>
    </citation>
    <scope>NUCLEOTIDE SEQUENCE [LARGE SCALE GENOMIC DNA]</scope>
    <source>
        <strain evidence="1 2">NCTC12126</strain>
    </source>
</reference>
<organism evidence="1 2">
    <name type="scientific">Enterobacter cancerogenus</name>
    <dbReference type="NCBI Taxonomy" id="69218"/>
    <lineage>
        <taxon>Bacteria</taxon>
        <taxon>Pseudomonadati</taxon>
        <taxon>Pseudomonadota</taxon>
        <taxon>Gammaproteobacteria</taxon>
        <taxon>Enterobacterales</taxon>
        <taxon>Enterobacteriaceae</taxon>
        <taxon>Enterobacter</taxon>
        <taxon>Enterobacter cloacae complex</taxon>
    </lineage>
</organism>
<protein>
    <submittedName>
        <fullName evidence="1">Uncharacterized protein</fullName>
    </submittedName>
</protein>
<sequence length="30" mass="3620">MTLKITADVVSHHWYDINLFASPLYVHRYE</sequence>
<dbReference type="AlphaFoldDB" id="A0A484ZAV4"/>
<accession>A0A484ZAV4</accession>
<name>A0A484ZAV4_9ENTR</name>
<dbReference type="Proteomes" id="UP000351155">
    <property type="component" value="Unassembled WGS sequence"/>
</dbReference>
<gene>
    <name evidence="1" type="ORF">NCTC12126_06402</name>
</gene>